<dbReference type="Proteomes" id="UP000192578">
    <property type="component" value="Unassembled WGS sequence"/>
</dbReference>
<evidence type="ECO:0000313" key="3">
    <source>
        <dbReference type="Proteomes" id="UP000192578"/>
    </source>
</evidence>
<name>A0A1W0X2P0_HYPEX</name>
<organism evidence="2 3">
    <name type="scientific">Hypsibius exemplaris</name>
    <name type="common">Freshwater tardigrade</name>
    <dbReference type="NCBI Taxonomy" id="2072580"/>
    <lineage>
        <taxon>Eukaryota</taxon>
        <taxon>Metazoa</taxon>
        <taxon>Ecdysozoa</taxon>
        <taxon>Tardigrada</taxon>
        <taxon>Eutardigrada</taxon>
        <taxon>Parachela</taxon>
        <taxon>Hypsibioidea</taxon>
        <taxon>Hypsibiidae</taxon>
        <taxon>Hypsibius</taxon>
    </lineage>
</organism>
<reference evidence="3" key="1">
    <citation type="submission" date="2017-01" db="EMBL/GenBank/DDBJ databases">
        <title>Comparative genomics of anhydrobiosis in the tardigrade Hypsibius dujardini.</title>
        <authorList>
            <person name="Yoshida Y."/>
            <person name="Koutsovoulos G."/>
            <person name="Laetsch D."/>
            <person name="Stevens L."/>
            <person name="Kumar S."/>
            <person name="Horikawa D."/>
            <person name="Ishino K."/>
            <person name="Komine S."/>
            <person name="Tomita M."/>
            <person name="Blaxter M."/>
            <person name="Arakawa K."/>
        </authorList>
    </citation>
    <scope>NUCLEOTIDE SEQUENCE [LARGE SCALE GENOMIC DNA]</scope>
    <source>
        <strain evidence="3">Z151</strain>
    </source>
</reference>
<protein>
    <submittedName>
        <fullName evidence="2">Uncharacterized protein</fullName>
    </submittedName>
</protein>
<dbReference type="AlphaFoldDB" id="A0A1W0X2P0"/>
<keyword evidence="3" id="KW-1185">Reference proteome</keyword>
<sequence length="137" mass="14887">MASVISLVIFLSAALCLALLFNSSSSSAHPVGVKKQLNRESFEDVDVQVPYATFPVNDDLEVDGTQSRKRTTGNSPLSINTAARASRAGLSRRALGELRWYCASLGWRRTVNEISNCVNLLSKAKLVRDGRSGKPFS</sequence>
<accession>A0A1W0X2P0</accession>
<evidence type="ECO:0000256" key="1">
    <source>
        <dbReference type="SAM" id="SignalP"/>
    </source>
</evidence>
<comment type="caution">
    <text evidence="2">The sequence shown here is derived from an EMBL/GenBank/DDBJ whole genome shotgun (WGS) entry which is preliminary data.</text>
</comment>
<keyword evidence="1" id="KW-0732">Signal</keyword>
<gene>
    <name evidence="2" type="ORF">BV898_04548</name>
</gene>
<feature type="signal peptide" evidence="1">
    <location>
        <begin position="1"/>
        <end position="18"/>
    </location>
</feature>
<dbReference type="EMBL" id="MTYJ01000022">
    <property type="protein sequence ID" value="OQV21650.1"/>
    <property type="molecule type" value="Genomic_DNA"/>
</dbReference>
<proteinExistence type="predicted"/>
<feature type="chain" id="PRO_5013320430" evidence="1">
    <location>
        <begin position="19"/>
        <end position="137"/>
    </location>
</feature>
<evidence type="ECO:0000313" key="2">
    <source>
        <dbReference type="EMBL" id="OQV21650.1"/>
    </source>
</evidence>